<feature type="domain" description="PRC-barrel" evidence="1">
    <location>
        <begin position="3"/>
        <end position="76"/>
    </location>
</feature>
<dbReference type="Proteomes" id="UP000019365">
    <property type="component" value="Unassembled WGS sequence"/>
</dbReference>
<organism evidence="2 3">
    <name type="scientific">Ruminococcus flavefaciens 007c</name>
    <dbReference type="NCBI Taxonomy" id="1341157"/>
    <lineage>
        <taxon>Bacteria</taxon>
        <taxon>Bacillati</taxon>
        <taxon>Bacillota</taxon>
        <taxon>Clostridia</taxon>
        <taxon>Eubacteriales</taxon>
        <taxon>Oscillospiraceae</taxon>
        <taxon>Ruminococcus</taxon>
    </lineage>
</organism>
<evidence type="ECO:0000259" key="1">
    <source>
        <dbReference type="Pfam" id="PF05239"/>
    </source>
</evidence>
<comment type="caution">
    <text evidence="2">The sequence shown here is derived from an EMBL/GenBank/DDBJ whole genome shotgun (WGS) entry which is preliminary data.</text>
</comment>
<dbReference type="Gene3D" id="2.30.30.240">
    <property type="entry name" value="PRC-barrel domain"/>
    <property type="match status" value="1"/>
</dbReference>
<dbReference type="PANTHER" id="PTHR40061">
    <property type="entry name" value="SPORULATION PROTEIN YLMC-RELATED"/>
    <property type="match status" value="1"/>
</dbReference>
<protein>
    <recommendedName>
        <fullName evidence="1">PRC-barrel domain-containing protein</fullName>
    </recommendedName>
</protein>
<dbReference type="SUPFAM" id="SSF50346">
    <property type="entry name" value="PRC-barrel domain"/>
    <property type="match status" value="1"/>
</dbReference>
<dbReference type="InterPro" id="IPR014238">
    <property type="entry name" value="Spore_YlmC/YmxH"/>
</dbReference>
<keyword evidence="3" id="KW-1185">Reference proteome</keyword>
<accession>W7UHW5</accession>
<dbReference type="Pfam" id="PF05239">
    <property type="entry name" value="PRC"/>
    <property type="match status" value="1"/>
</dbReference>
<dbReference type="NCBIfam" id="TIGR02888">
    <property type="entry name" value="spore_YlmC_YmxH"/>
    <property type="match status" value="1"/>
</dbReference>
<dbReference type="EMBL" id="ATAX01000024">
    <property type="protein sequence ID" value="EWM53583.1"/>
    <property type="molecule type" value="Genomic_DNA"/>
</dbReference>
<dbReference type="RefSeq" id="WP_019678560.1">
    <property type="nucleotide sequence ID" value="NZ_ATAX01000024.1"/>
</dbReference>
<name>W7UHW5_RUMFL</name>
<dbReference type="PATRIC" id="fig|1341157.4.peg.1607"/>
<sequence>MLFGYEELCSREVIDISSGERLGFIDDIELDIASGNVRAFIIYGRVKLLGLLGRDDDTYISCQDIKVIGDDVLLIERQKGSSETKFTKKQRKRFLSLLK</sequence>
<dbReference type="AlphaFoldDB" id="W7UHW5"/>
<dbReference type="eggNOG" id="COG1873">
    <property type="taxonomic scope" value="Bacteria"/>
</dbReference>
<reference evidence="2 3" key="1">
    <citation type="journal article" date="2014" name="PLoS ONE">
        <title>Rumen cellulosomics: divergent fiber-degrading strategies revealed by comparative genome-wide analysis of six ruminococcal strains.</title>
        <authorList>
            <person name="Dassa B."/>
            <person name="Borovok I."/>
            <person name="Ruimy-Israeli V."/>
            <person name="Lamed R."/>
            <person name="Flint H.J."/>
            <person name="Duncan S.H."/>
            <person name="Henrissat B."/>
            <person name="Coutinho P."/>
            <person name="Morrison M."/>
            <person name="Mosoni P."/>
            <person name="Yeoman C.J."/>
            <person name="White B.A."/>
            <person name="Bayer E.A."/>
        </authorList>
    </citation>
    <scope>NUCLEOTIDE SEQUENCE [LARGE SCALE GENOMIC DNA]</scope>
    <source>
        <strain evidence="2 3">007c</strain>
    </source>
</reference>
<proteinExistence type="predicted"/>
<dbReference type="InterPro" id="IPR027275">
    <property type="entry name" value="PRC-brl_dom"/>
</dbReference>
<dbReference type="InterPro" id="IPR011033">
    <property type="entry name" value="PRC_barrel-like_sf"/>
</dbReference>
<gene>
    <name evidence="2" type="ORF">RF007C_05860</name>
</gene>
<evidence type="ECO:0000313" key="2">
    <source>
        <dbReference type="EMBL" id="EWM53583.1"/>
    </source>
</evidence>
<dbReference type="PANTHER" id="PTHR40061:SF1">
    <property type="entry name" value="SPORULATION PROTEIN YLMC-RELATED"/>
    <property type="match status" value="1"/>
</dbReference>
<evidence type="ECO:0000313" key="3">
    <source>
        <dbReference type="Proteomes" id="UP000019365"/>
    </source>
</evidence>
<dbReference type="OrthoDB" id="6024937at2"/>